<feature type="region of interest" description="Disordered" evidence="3">
    <location>
        <begin position="127"/>
        <end position="173"/>
    </location>
</feature>
<dbReference type="EMBL" id="CAKKNE010000001">
    <property type="protein sequence ID" value="CAH0364973.1"/>
    <property type="molecule type" value="Genomic_DNA"/>
</dbReference>
<dbReference type="InterPro" id="IPR019398">
    <property type="entry name" value="Pre-rRNA_process_TSR2"/>
</dbReference>
<keyword evidence="2" id="KW-0698">rRNA processing</keyword>
<dbReference type="OrthoDB" id="263560at2759"/>
<evidence type="ECO:0000313" key="4">
    <source>
        <dbReference type="EMBL" id="CAH0364973.1"/>
    </source>
</evidence>
<evidence type="ECO:0008006" key="6">
    <source>
        <dbReference type="Google" id="ProtNLM"/>
    </source>
</evidence>
<feature type="compositionally biased region" description="Basic residues" evidence="3">
    <location>
        <begin position="163"/>
        <end position="173"/>
    </location>
</feature>
<evidence type="ECO:0000313" key="5">
    <source>
        <dbReference type="Proteomes" id="UP000789595"/>
    </source>
</evidence>
<reference evidence="4" key="1">
    <citation type="submission" date="2021-11" db="EMBL/GenBank/DDBJ databases">
        <authorList>
            <consortium name="Genoscope - CEA"/>
            <person name="William W."/>
        </authorList>
    </citation>
    <scope>NUCLEOTIDE SEQUENCE</scope>
</reference>
<dbReference type="AlphaFoldDB" id="A0A8J2S4G3"/>
<accession>A0A8J2S4G3</accession>
<comment type="caution">
    <text evidence="4">The sequence shown here is derived from an EMBL/GenBank/DDBJ whole genome shotgun (WGS) entry which is preliminary data.</text>
</comment>
<name>A0A8J2S4G3_9STRA</name>
<sequence length="173" mass="18651">MSALAQQAPVDAAEIFANAVRAIFSRWTLLRLAVDQGWADGDEAQKADALVTRVLEMVAPSVRRVPDESEIADVLHDAIESTFNAQAEDGSVEEISRTILRLRAECSAGNVANALVYVQQQASSLDASQGREDEAGEAEEVVVAPAPAPLPIIDEDGFETVQRRRNPRRACAP</sequence>
<gene>
    <name evidence="4" type="ORF">PECAL_1P13700</name>
</gene>
<keyword evidence="5" id="KW-1185">Reference proteome</keyword>
<dbReference type="Proteomes" id="UP000789595">
    <property type="component" value="Unassembled WGS sequence"/>
</dbReference>
<organism evidence="4 5">
    <name type="scientific">Pelagomonas calceolata</name>
    <dbReference type="NCBI Taxonomy" id="35677"/>
    <lineage>
        <taxon>Eukaryota</taxon>
        <taxon>Sar</taxon>
        <taxon>Stramenopiles</taxon>
        <taxon>Ochrophyta</taxon>
        <taxon>Pelagophyceae</taxon>
        <taxon>Pelagomonadales</taxon>
        <taxon>Pelagomonadaceae</taxon>
        <taxon>Pelagomonas</taxon>
    </lineage>
</organism>
<evidence type="ECO:0000256" key="2">
    <source>
        <dbReference type="ARBA" id="ARBA00022552"/>
    </source>
</evidence>
<dbReference type="GO" id="GO:0006364">
    <property type="term" value="P:rRNA processing"/>
    <property type="evidence" value="ECO:0007669"/>
    <property type="project" value="UniProtKB-KW"/>
</dbReference>
<dbReference type="Pfam" id="PF10273">
    <property type="entry name" value="WGG"/>
    <property type="match status" value="1"/>
</dbReference>
<protein>
    <recommendedName>
        <fullName evidence="6">Pre-rRNA-processing protein TSR2 homolog</fullName>
    </recommendedName>
</protein>
<comment type="similarity">
    <text evidence="1">Belongs to the TSR2 family.</text>
</comment>
<dbReference type="PANTHER" id="PTHR21250">
    <property type="entry name" value="PRE-RRNA-PROCESSING PROTEIN TSR2 HOMOLOG"/>
    <property type="match status" value="1"/>
</dbReference>
<evidence type="ECO:0000256" key="1">
    <source>
        <dbReference type="ARBA" id="ARBA00006524"/>
    </source>
</evidence>
<evidence type="ECO:0000256" key="3">
    <source>
        <dbReference type="SAM" id="MobiDB-lite"/>
    </source>
</evidence>
<proteinExistence type="inferred from homology"/>